<dbReference type="Proteomes" id="UP000807825">
    <property type="component" value="Unassembled WGS sequence"/>
</dbReference>
<protein>
    <submittedName>
        <fullName evidence="1">Uncharacterized protein</fullName>
    </submittedName>
</protein>
<sequence length="86" mass="9547">MFTESIAVIDGQNYVGSSVNNPRIQACAAHGGTHYEAIPAESHSKSGKFGRTEWMGDDLTQLIRMYTGNFAFPKRKTRLSHLKTSE</sequence>
<name>A0A9D6V5U7_9BACT</name>
<evidence type="ECO:0000313" key="1">
    <source>
        <dbReference type="EMBL" id="MBI5249652.1"/>
    </source>
</evidence>
<proteinExistence type="predicted"/>
<evidence type="ECO:0000313" key="2">
    <source>
        <dbReference type="Proteomes" id="UP000807825"/>
    </source>
</evidence>
<reference evidence="1" key="1">
    <citation type="submission" date="2020-07" db="EMBL/GenBank/DDBJ databases">
        <title>Huge and variable diversity of episymbiotic CPR bacteria and DPANN archaea in groundwater ecosystems.</title>
        <authorList>
            <person name="He C.Y."/>
            <person name="Keren R."/>
            <person name="Whittaker M."/>
            <person name="Farag I.F."/>
            <person name="Doudna J."/>
            <person name="Cate J.H.D."/>
            <person name="Banfield J.F."/>
        </authorList>
    </citation>
    <scope>NUCLEOTIDE SEQUENCE</scope>
    <source>
        <strain evidence="1">NC_groundwater_1664_Pr3_B-0.1um_52_9</strain>
    </source>
</reference>
<comment type="caution">
    <text evidence="1">The sequence shown here is derived from an EMBL/GenBank/DDBJ whole genome shotgun (WGS) entry which is preliminary data.</text>
</comment>
<gene>
    <name evidence="1" type="ORF">HY912_09170</name>
</gene>
<dbReference type="AlphaFoldDB" id="A0A9D6V5U7"/>
<accession>A0A9D6V5U7</accession>
<dbReference type="EMBL" id="JACRDE010000250">
    <property type="protein sequence ID" value="MBI5249652.1"/>
    <property type="molecule type" value="Genomic_DNA"/>
</dbReference>
<organism evidence="1 2">
    <name type="scientific">Desulfomonile tiedjei</name>
    <dbReference type="NCBI Taxonomy" id="2358"/>
    <lineage>
        <taxon>Bacteria</taxon>
        <taxon>Pseudomonadati</taxon>
        <taxon>Thermodesulfobacteriota</taxon>
        <taxon>Desulfomonilia</taxon>
        <taxon>Desulfomonilales</taxon>
        <taxon>Desulfomonilaceae</taxon>
        <taxon>Desulfomonile</taxon>
    </lineage>
</organism>